<dbReference type="AlphaFoldDB" id="A0A286UHP9"/>
<dbReference type="InterPro" id="IPR016813">
    <property type="entry name" value="NADH_Ub_cplx-1_21kDa"/>
</dbReference>
<proteinExistence type="predicted"/>
<dbReference type="OrthoDB" id="10261524at2759"/>
<dbReference type="CDD" id="cd22849">
    <property type="entry name" value="NuzM"/>
    <property type="match status" value="1"/>
</dbReference>
<sequence length="215" mass="23919">MATKKAAEHTLYHLSPKGFWKKFRDAVVVNKEISSGLPLPDKNRYPQPGSRPEKYSTPATRASDIAENPYWKRDVRRAYPQLSVVTQEQLSTFLLQKPEQPAVEALAEGQAPVAENASVPVTKVAPVDLTAAIATITSTGKLFSEANLPPSLPTPFKRWKPDDGVMKKASVCLGLVWIEPVFFRVAEGNPLIQRHQWMRLIPSAFQCSFLVHSLT</sequence>
<dbReference type="InParanoid" id="A0A286UHP9"/>
<comment type="caution">
    <text evidence="2">The sequence shown here is derived from an EMBL/GenBank/DDBJ whole genome shotgun (WGS) entry which is preliminary data.</text>
</comment>
<dbReference type="Proteomes" id="UP000217199">
    <property type="component" value="Unassembled WGS sequence"/>
</dbReference>
<gene>
    <name evidence="2" type="ORF">PNOK_0582900</name>
</gene>
<evidence type="ECO:0000313" key="2">
    <source>
        <dbReference type="EMBL" id="PAV18985.1"/>
    </source>
</evidence>
<dbReference type="STRING" id="2282107.A0A286UHP9"/>
<dbReference type="PANTHER" id="PTHR37325:SF1">
    <property type="entry name" value="OXIDOREDUCTASE 21 KDA SUBUNIT, PUTATIVE (AFU_ORTHOLOGUE AFUA_4G05910)-RELATED"/>
    <property type="match status" value="1"/>
</dbReference>
<protein>
    <submittedName>
        <fullName evidence="2">NADH-ubiquinone oxidoreductase kDa subunit</fullName>
    </submittedName>
</protein>
<organism evidence="2 3">
    <name type="scientific">Pyrrhoderma noxium</name>
    <dbReference type="NCBI Taxonomy" id="2282107"/>
    <lineage>
        <taxon>Eukaryota</taxon>
        <taxon>Fungi</taxon>
        <taxon>Dikarya</taxon>
        <taxon>Basidiomycota</taxon>
        <taxon>Agaricomycotina</taxon>
        <taxon>Agaricomycetes</taxon>
        <taxon>Hymenochaetales</taxon>
        <taxon>Hymenochaetaceae</taxon>
        <taxon>Pyrrhoderma</taxon>
    </lineage>
</organism>
<reference evidence="2 3" key="1">
    <citation type="journal article" date="2017" name="Mol. Ecol.">
        <title>Comparative and population genomic landscape of Phellinus noxius: A hypervariable fungus causing root rot in trees.</title>
        <authorList>
            <person name="Chung C.L."/>
            <person name="Lee T.J."/>
            <person name="Akiba M."/>
            <person name="Lee H.H."/>
            <person name="Kuo T.H."/>
            <person name="Liu D."/>
            <person name="Ke H.M."/>
            <person name="Yokoi T."/>
            <person name="Roa M.B."/>
            <person name="Lu M.J."/>
            <person name="Chang Y.Y."/>
            <person name="Ann P.J."/>
            <person name="Tsai J.N."/>
            <person name="Chen C.Y."/>
            <person name="Tzean S.S."/>
            <person name="Ota Y."/>
            <person name="Hattori T."/>
            <person name="Sahashi N."/>
            <person name="Liou R.F."/>
            <person name="Kikuchi T."/>
            <person name="Tsai I.J."/>
        </authorList>
    </citation>
    <scope>NUCLEOTIDE SEQUENCE [LARGE SCALE GENOMIC DNA]</scope>
    <source>
        <strain evidence="2 3">FFPRI411160</strain>
    </source>
</reference>
<dbReference type="PANTHER" id="PTHR37325">
    <property type="entry name" value="OXIDOREDUCTASE 21 KDA SUBUNIT, PUTATIVE (AFU_ORTHOLOGUE AFUA_4G05910)-RELATED"/>
    <property type="match status" value="1"/>
</dbReference>
<evidence type="ECO:0000313" key="3">
    <source>
        <dbReference type="Proteomes" id="UP000217199"/>
    </source>
</evidence>
<dbReference type="EMBL" id="NBII01000005">
    <property type="protein sequence ID" value="PAV18985.1"/>
    <property type="molecule type" value="Genomic_DNA"/>
</dbReference>
<name>A0A286UHP9_9AGAM</name>
<feature type="region of interest" description="Disordered" evidence="1">
    <location>
        <begin position="37"/>
        <end position="59"/>
    </location>
</feature>
<accession>A0A286UHP9</accession>
<evidence type="ECO:0000256" key="1">
    <source>
        <dbReference type="SAM" id="MobiDB-lite"/>
    </source>
</evidence>
<keyword evidence="3" id="KW-1185">Reference proteome</keyword>